<dbReference type="GO" id="GO:0000287">
    <property type="term" value="F:magnesium ion binding"/>
    <property type="evidence" value="ECO:0007669"/>
    <property type="project" value="UniProtKB-UniRule"/>
</dbReference>
<organism evidence="6 7">
    <name type="scientific">Ornithinibacillus hominis</name>
    <dbReference type="NCBI Taxonomy" id="2763055"/>
    <lineage>
        <taxon>Bacteria</taxon>
        <taxon>Bacillati</taxon>
        <taxon>Bacillota</taxon>
        <taxon>Bacilli</taxon>
        <taxon>Bacillales</taxon>
        <taxon>Bacillaceae</taxon>
        <taxon>Ornithinibacillus</taxon>
    </lineage>
</organism>
<dbReference type="EMBL" id="JACOOL010000013">
    <property type="protein sequence ID" value="MBC5638186.1"/>
    <property type="molecule type" value="Genomic_DNA"/>
</dbReference>
<dbReference type="Proteomes" id="UP000637359">
    <property type="component" value="Unassembled WGS sequence"/>
</dbReference>
<dbReference type="PANTHER" id="PTHR42839:SF1">
    <property type="entry name" value="ISOCHORISMATE SYNTHASE MENF"/>
    <property type="match status" value="1"/>
</dbReference>
<feature type="binding site" evidence="4">
    <location>
        <position position="444"/>
    </location>
    <ligand>
        <name>Mg(2+)</name>
        <dbReference type="ChEBI" id="CHEBI:18420"/>
    </ligand>
</feature>
<feature type="active site" description="Proton acceptor" evidence="4">
    <location>
        <position position="216"/>
    </location>
</feature>
<keyword evidence="4" id="KW-0474">Menaquinone biosynthesis</keyword>
<comment type="catalytic activity">
    <reaction evidence="1 4">
        <text>chorismate = isochorismate</text>
        <dbReference type="Rhea" id="RHEA:18985"/>
        <dbReference type="ChEBI" id="CHEBI:29748"/>
        <dbReference type="ChEBI" id="CHEBI:29780"/>
        <dbReference type="EC" id="5.4.4.2"/>
    </reaction>
</comment>
<dbReference type="NCBIfam" id="TIGR00543">
    <property type="entry name" value="isochor_syn"/>
    <property type="match status" value="1"/>
</dbReference>
<proteinExistence type="inferred from homology"/>
<evidence type="ECO:0000256" key="1">
    <source>
        <dbReference type="ARBA" id="ARBA00000799"/>
    </source>
</evidence>
<dbReference type="RefSeq" id="WP_186870897.1">
    <property type="nucleotide sequence ID" value="NZ_JACOOL010000013.1"/>
</dbReference>
<comment type="caution">
    <text evidence="6">The sequence shown here is derived from an EMBL/GenBank/DDBJ whole genome shotgun (WGS) entry which is preliminary data.</text>
</comment>
<keyword evidence="7" id="KW-1185">Reference proteome</keyword>
<dbReference type="GO" id="GO:0009697">
    <property type="term" value="P:salicylic acid biosynthetic process"/>
    <property type="evidence" value="ECO:0007669"/>
    <property type="project" value="TreeGrafter"/>
</dbReference>
<dbReference type="Pfam" id="PF00425">
    <property type="entry name" value="Chorismate_bind"/>
    <property type="match status" value="1"/>
</dbReference>
<keyword evidence="4" id="KW-0479">Metal-binding</keyword>
<feature type="domain" description="Chorismate-utilising enzyme C-terminal" evidence="5">
    <location>
        <begin position="195"/>
        <end position="448"/>
    </location>
</feature>
<dbReference type="InterPro" id="IPR015890">
    <property type="entry name" value="Chorismate_C"/>
</dbReference>
<dbReference type="SUPFAM" id="SSF56322">
    <property type="entry name" value="ADC synthase"/>
    <property type="match status" value="1"/>
</dbReference>
<dbReference type="GO" id="GO:0009234">
    <property type="term" value="P:menaquinone biosynthetic process"/>
    <property type="evidence" value="ECO:0007669"/>
    <property type="project" value="UniProtKB-UniRule"/>
</dbReference>
<dbReference type="InterPro" id="IPR005801">
    <property type="entry name" value="ADC_synthase"/>
</dbReference>
<dbReference type="AlphaFoldDB" id="A0A923L883"/>
<dbReference type="InterPro" id="IPR034681">
    <property type="entry name" value="MenF"/>
</dbReference>
<comment type="function">
    <text evidence="4">Catalyzes the conversion of chorismate to isochorismate.</text>
</comment>
<comment type="cofactor">
    <cofactor evidence="4">
        <name>Mg(2+)</name>
        <dbReference type="ChEBI" id="CHEBI:18420"/>
    </cofactor>
</comment>
<name>A0A923L883_9BACI</name>
<evidence type="ECO:0000256" key="2">
    <source>
        <dbReference type="ARBA" id="ARBA00005297"/>
    </source>
</evidence>
<evidence type="ECO:0000256" key="4">
    <source>
        <dbReference type="HAMAP-Rule" id="MF_01935"/>
    </source>
</evidence>
<evidence type="ECO:0000313" key="6">
    <source>
        <dbReference type="EMBL" id="MBC5638186.1"/>
    </source>
</evidence>
<comment type="pathway">
    <text evidence="4">Quinol/quinone metabolism; 1,4-dihydroxy-2-naphthoate biosynthesis; 1,4-dihydroxy-2-naphthoate from chorismate: step 1/7.</text>
</comment>
<dbReference type="InterPro" id="IPR004561">
    <property type="entry name" value="IsoChor_synthase"/>
</dbReference>
<feature type="binding site" evidence="4">
    <location>
        <position position="309"/>
    </location>
    <ligand>
        <name>Mg(2+)</name>
        <dbReference type="ChEBI" id="CHEBI:18420"/>
    </ligand>
</feature>
<dbReference type="EC" id="5.4.4.2" evidence="4"/>
<dbReference type="PANTHER" id="PTHR42839">
    <property type="entry name" value="ISOCHORISMATE SYNTHASE ENTC"/>
    <property type="match status" value="1"/>
</dbReference>
<dbReference type="Gene3D" id="3.60.120.10">
    <property type="entry name" value="Anthranilate synthase"/>
    <property type="match status" value="1"/>
</dbReference>
<dbReference type="GO" id="GO:0008909">
    <property type="term" value="F:isochorismate synthase activity"/>
    <property type="evidence" value="ECO:0007669"/>
    <property type="project" value="UniProtKB-UniRule"/>
</dbReference>
<evidence type="ECO:0000313" key="7">
    <source>
        <dbReference type="Proteomes" id="UP000637359"/>
    </source>
</evidence>
<dbReference type="HAMAP" id="MF_01935">
    <property type="entry name" value="MenF"/>
    <property type="match status" value="1"/>
</dbReference>
<evidence type="ECO:0000256" key="3">
    <source>
        <dbReference type="ARBA" id="ARBA00023235"/>
    </source>
</evidence>
<keyword evidence="3 4" id="KW-0413">Isomerase</keyword>
<sequence>MIEVKEETIESTLRKVIQDLLPSESRLVSFTKRIKYIDPLHFFEAGTNLHMDRSFWKSTLDKFTLVGIGTAYAIQANHSHQLKEKWDALVQMAIINNPYHVPGTGITAIGGMDFDPLKPRTVLWDKFATNELCIPTFLLMEKEDSVYLTITVYVNGEDNPEVIAKQLGEKERFLTSYRGDGLCKPSLVSKEEVNRTNWKQTVRKGTEFISSGHANKVVLARELKLEFKEPIHVTTVIQDLIVSQPTSYIFAFEKAGDCFIGATPERLVKVEKDALLSTCLAGTAPRGKTDEEDQAIGEQLLYDPKNREEHDFVVQMIKKSLKEFCKEMQVPDKPVLYKLKNLQHLYTPVKGIFKEGNSVFDVVEKLHPTPALGGEPREAALQFIREHELLDRGWYGAPIGWVDSNQNGEFAVAIRSGLLKGDKASLFAGCGVVKESDPEAELEETGIKFLPMLNVLGG</sequence>
<comment type="pathway">
    <text evidence="4">Quinol/quinone metabolism; menaquinone biosynthesis.</text>
</comment>
<reference evidence="6" key="1">
    <citation type="submission" date="2020-08" db="EMBL/GenBank/DDBJ databases">
        <title>Genome public.</title>
        <authorList>
            <person name="Liu C."/>
            <person name="Sun Q."/>
        </authorList>
    </citation>
    <scope>NUCLEOTIDE SEQUENCE</scope>
    <source>
        <strain evidence="6">BX22</strain>
    </source>
</reference>
<accession>A0A923L883</accession>
<comment type="similarity">
    <text evidence="2 4">Belongs to the isochorismate synthase family.</text>
</comment>
<evidence type="ECO:0000259" key="5">
    <source>
        <dbReference type="Pfam" id="PF00425"/>
    </source>
</evidence>
<keyword evidence="4" id="KW-0460">Magnesium</keyword>
<protein>
    <recommendedName>
        <fullName evidence="4">Isochorismate synthase MenF</fullName>
        <ecNumber evidence="4">5.4.4.2</ecNumber>
    </recommendedName>
    <alternativeName>
        <fullName evidence="4">Isochorismate mutase</fullName>
    </alternativeName>
</protein>
<gene>
    <name evidence="4" type="primary">menF</name>
    <name evidence="6" type="ORF">H8S33_15425</name>
</gene>
<feature type="active site" description="Proton donor" evidence="4">
    <location>
        <position position="265"/>
    </location>
</feature>